<dbReference type="InterPro" id="IPR040079">
    <property type="entry name" value="Glutathione_S-Trfase"/>
</dbReference>
<dbReference type="Gene3D" id="1.20.1050.10">
    <property type="match status" value="1"/>
</dbReference>
<dbReference type="SFLD" id="SFLDG01206">
    <property type="entry name" value="Xi.1"/>
    <property type="match status" value="1"/>
</dbReference>
<feature type="site" description="Lowers pKa of active site Cys" evidence="3">
    <location>
        <position position="243"/>
    </location>
</feature>
<dbReference type="GO" id="GO:0005737">
    <property type="term" value="C:cytoplasm"/>
    <property type="evidence" value="ECO:0007669"/>
    <property type="project" value="TreeGrafter"/>
</dbReference>
<sequence>MTIQTSIHDPATADGWHGIIPSEQFPAEKGRYHLYIGLFCPFAHRVNFVRHLKGLTEFIDISIVKPYPKGDAKGWPGWRFPASGDEYPGATVDHLFGEDYLHKIYFRADPDYKGRYSVPLLWDKKTGTAVCNESAELLRWLPTAFNELLPPSLAAIDLYPIHLRDKIDAVTPWLQSDVNAGVYKAGFASSQEDYDKNVIPVFGALNKLEKIIAINGGPFVLGRHLTELDIRLYATLIRFDTVYVQHFKCNLGTIRHDYPVLNNWLKGMYWNVKAARDSTNFLHIKENYTKSHADINPKAITPMGPFPNVEEGFEEDWNKLAVGEVKHPAVLDYETTIPGL</sequence>
<comment type="caution">
    <text evidence="5">The sequence shown here is derived from an EMBL/GenBank/DDBJ whole genome shotgun (WGS) entry which is preliminary data.</text>
</comment>
<dbReference type="Pfam" id="PF13410">
    <property type="entry name" value="GST_C_2"/>
    <property type="match status" value="1"/>
</dbReference>
<dbReference type="AlphaFoldDB" id="A0A1V6NAJ5"/>
<protein>
    <recommendedName>
        <fullName evidence="4">GST N-terminal domain-containing protein</fullName>
    </recommendedName>
</protein>
<dbReference type="SFLD" id="SFLDG01148">
    <property type="entry name" value="Xi_(cytGST)"/>
    <property type="match status" value="1"/>
</dbReference>
<organism evidence="5 6">
    <name type="scientific">Penicillium polonicum</name>
    <dbReference type="NCBI Taxonomy" id="60169"/>
    <lineage>
        <taxon>Eukaryota</taxon>
        <taxon>Fungi</taxon>
        <taxon>Dikarya</taxon>
        <taxon>Ascomycota</taxon>
        <taxon>Pezizomycotina</taxon>
        <taxon>Eurotiomycetes</taxon>
        <taxon>Eurotiomycetidae</taxon>
        <taxon>Eurotiales</taxon>
        <taxon>Aspergillaceae</taxon>
        <taxon>Penicillium</taxon>
    </lineage>
</organism>
<dbReference type="PANTHER" id="PTHR32419:SF23">
    <property type="entry name" value="GLUTATHIONE S-TRANSFERASE (EUROFUNG)"/>
    <property type="match status" value="1"/>
</dbReference>
<dbReference type="InterPro" id="IPR047047">
    <property type="entry name" value="GST_Omega-like_C"/>
</dbReference>
<dbReference type="Proteomes" id="UP000191408">
    <property type="component" value="Unassembled WGS sequence"/>
</dbReference>
<feature type="site" description="Lowers pKa of active site Cys" evidence="3">
    <location>
        <position position="288"/>
    </location>
</feature>
<dbReference type="PANTHER" id="PTHR32419">
    <property type="entry name" value="GLUTATHIONYL-HYDROQUINONE REDUCTASE"/>
    <property type="match status" value="1"/>
</dbReference>
<dbReference type="FunFam" id="3.40.30.10:FF:000475">
    <property type="entry name" value="Cell wall organization protein/glutathione transferase (Gto3), putative"/>
    <property type="match status" value="1"/>
</dbReference>
<dbReference type="OrthoDB" id="2309723at2759"/>
<evidence type="ECO:0000256" key="3">
    <source>
        <dbReference type="PIRSR" id="PIRSR015753-3"/>
    </source>
</evidence>
<reference evidence="6" key="1">
    <citation type="journal article" date="2017" name="Nat. Microbiol.">
        <title>Global analysis of biosynthetic gene clusters reveals vast potential of secondary metabolite production in Penicillium species.</title>
        <authorList>
            <person name="Nielsen J.C."/>
            <person name="Grijseels S."/>
            <person name="Prigent S."/>
            <person name="Ji B."/>
            <person name="Dainat J."/>
            <person name="Nielsen K.F."/>
            <person name="Frisvad J.C."/>
            <person name="Workman M."/>
            <person name="Nielsen J."/>
        </authorList>
    </citation>
    <scope>NUCLEOTIDE SEQUENCE [LARGE SCALE GENOMIC DNA]</scope>
    <source>
        <strain evidence="6">IBT 4502</strain>
    </source>
</reference>
<accession>A0A1V6NAJ5</accession>
<dbReference type="SUPFAM" id="SSF52833">
    <property type="entry name" value="Thioredoxin-like"/>
    <property type="match status" value="1"/>
</dbReference>
<dbReference type="GO" id="GO:0004364">
    <property type="term" value="F:glutathione transferase activity"/>
    <property type="evidence" value="ECO:0007669"/>
    <property type="project" value="InterPro"/>
</dbReference>
<dbReference type="InterPro" id="IPR036282">
    <property type="entry name" value="Glutathione-S-Trfase_C_sf"/>
</dbReference>
<proteinExistence type="predicted"/>
<dbReference type="CDD" id="cd03190">
    <property type="entry name" value="GST_C_Omega_like"/>
    <property type="match status" value="1"/>
</dbReference>
<dbReference type="PIRSF" id="PIRSF015753">
    <property type="entry name" value="GST"/>
    <property type="match status" value="1"/>
</dbReference>
<feature type="domain" description="GST N-terminal" evidence="4">
    <location>
        <begin position="39"/>
        <end position="143"/>
    </location>
</feature>
<name>A0A1V6NAJ5_PENPO</name>
<feature type="active site" description="Proton donor/acceptor" evidence="1">
    <location>
        <position position="183"/>
    </location>
</feature>
<evidence type="ECO:0000259" key="4">
    <source>
        <dbReference type="Pfam" id="PF13409"/>
    </source>
</evidence>
<dbReference type="InterPro" id="IPR004045">
    <property type="entry name" value="Glutathione_S-Trfase_N"/>
</dbReference>
<dbReference type="SUPFAM" id="SSF47616">
    <property type="entry name" value="GST C-terminal domain-like"/>
    <property type="match status" value="1"/>
</dbReference>
<dbReference type="Pfam" id="PF13409">
    <property type="entry name" value="GST_N_2"/>
    <property type="match status" value="1"/>
</dbReference>
<feature type="binding site" evidence="2">
    <location>
        <begin position="133"/>
        <end position="134"/>
    </location>
    <ligand>
        <name>glutathione</name>
        <dbReference type="ChEBI" id="CHEBI:57925"/>
    </ligand>
</feature>
<dbReference type="InterPro" id="IPR036249">
    <property type="entry name" value="Thioredoxin-like_sf"/>
</dbReference>
<feature type="binding site" evidence="2">
    <location>
        <position position="78"/>
    </location>
    <ligand>
        <name>glutathione</name>
        <dbReference type="ChEBI" id="CHEBI:57925"/>
    </ligand>
</feature>
<gene>
    <name evidence="5" type="ORF">PENPOL_c015G09835</name>
</gene>
<dbReference type="EMBL" id="MDYM01000015">
    <property type="protein sequence ID" value="OQD61741.1"/>
    <property type="molecule type" value="Genomic_DNA"/>
</dbReference>
<evidence type="ECO:0000256" key="2">
    <source>
        <dbReference type="PIRSR" id="PIRSR015753-2"/>
    </source>
</evidence>
<keyword evidence="6" id="KW-1185">Reference proteome</keyword>
<dbReference type="SFLD" id="SFLDS00019">
    <property type="entry name" value="Glutathione_Transferase_(cytos"/>
    <property type="match status" value="1"/>
</dbReference>
<evidence type="ECO:0000313" key="5">
    <source>
        <dbReference type="EMBL" id="OQD61741.1"/>
    </source>
</evidence>
<dbReference type="STRING" id="60169.A0A1V6NAJ5"/>
<dbReference type="Gene3D" id="3.40.30.10">
    <property type="entry name" value="Glutaredoxin"/>
    <property type="match status" value="1"/>
</dbReference>
<feature type="binding site" evidence="2">
    <location>
        <begin position="115"/>
        <end position="118"/>
    </location>
    <ligand>
        <name>glutathione</name>
        <dbReference type="ChEBI" id="CHEBI:57925"/>
    </ligand>
</feature>
<evidence type="ECO:0000313" key="6">
    <source>
        <dbReference type="Proteomes" id="UP000191408"/>
    </source>
</evidence>
<dbReference type="InterPro" id="IPR016639">
    <property type="entry name" value="GST_Omega/GSH"/>
</dbReference>
<feature type="active site" description="Nucleophile" evidence="1">
    <location>
        <position position="40"/>
    </location>
</feature>
<evidence type="ECO:0000256" key="1">
    <source>
        <dbReference type="PIRSR" id="PIRSR015753-1"/>
    </source>
</evidence>